<reference evidence="3 4" key="1">
    <citation type="submission" date="2019-06" db="EMBL/GenBank/DDBJ databases">
        <authorList>
            <person name="Meng X."/>
        </authorList>
    </citation>
    <scope>NUCLEOTIDE SEQUENCE [LARGE SCALE GENOMIC DNA]</scope>
    <source>
        <strain evidence="3 4">M625</strain>
    </source>
</reference>
<gene>
    <name evidence="3" type="ORF">FHK87_03455</name>
</gene>
<sequence>MKICVAQVKSYKGDVKKNISKHLELIYNTLSYNIDTIFFPELSITGYQPELVDTLHFDINDTIFNEFQNISDAHKVTIAIGVPIKDNEGIKIGMLIFEPYHDRQVYAKQILHEDEFPYFREGKQQVFIKIKDQTIAPAICYESLQLHHTINAVKEGANMYIASVAKSEDNMNKAINHYANIAQEFSIPVLLSNCIGNCGDFDGVGKSSVWNKEGVLIEQMGKDEEGVLIFDGNTCVKILQ</sequence>
<dbReference type="InterPro" id="IPR036526">
    <property type="entry name" value="C-N_Hydrolase_sf"/>
</dbReference>
<organism evidence="3 4">
    <name type="scientific">Aquimarina algicola</name>
    <dbReference type="NCBI Taxonomy" id="2589995"/>
    <lineage>
        <taxon>Bacteria</taxon>
        <taxon>Pseudomonadati</taxon>
        <taxon>Bacteroidota</taxon>
        <taxon>Flavobacteriia</taxon>
        <taxon>Flavobacteriales</taxon>
        <taxon>Flavobacteriaceae</taxon>
        <taxon>Aquimarina</taxon>
    </lineage>
</organism>
<evidence type="ECO:0000256" key="1">
    <source>
        <dbReference type="ARBA" id="ARBA00022801"/>
    </source>
</evidence>
<dbReference type="GO" id="GO:0050126">
    <property type="term" value="F:N-carbamoylputrescine amidase activity"/>
    <property type="evidence" value="ECO:0007669"/>
    <property type="project" value="TreeGrafter"/>
</dbReference>
<dbReference type="Gene3D" id="3.60.110.10">
    <property type="entry name" value="Carbon-nitrogen hydrolase"/>
    <property type="match status" value="1"/>
</dbReference>
<name>A0A504JE07_9FLAO</name>
<dbReference type="EMBL" id="VFWZ01000001">
    <property type="protein sequence ID" value="TPN89296.1"/>
    <property type="molecule type" value="Genomic_DNA"/>
</dbReference>
<evidence type="ECO:0000313" key="4">
    <source>
        <dbReference type="Proteomes" id="UP000315540"/>
    </source>
</evidence>
<dbReference type="PANTHER" id="PTHR43674">
    <property type="entry name" value="NITRILASE C965.09-RELATED"/>
    <property type="match status" value="1"/>
</dbReference>
<keyword evidence="4" id="KW-1185">Reference proteome</keyword>
<dbReference type="CDD" id="cd07197">
    <property type="entry name" value="nitrilase"/>
    <property type="match status" value="1"/>
</dbReference>
<dbReference type="OrthoDB" id="9803818at2"/>
<dbReference type="RefSeq" id="WP_140589792.1">
    <property type="nucleotide sequence ID" value="NZ_VFWZ01000001.1"/>
</dbReference>
<keyword evidence="1 3" id="KW-0378">Hydrolase</keyword>
<proteinExistence type="predicted"/>
<dbReference type="Proteomes" id="UP000315540">
    <property type="component" value="Unassembled WGS sequence"/>
</dbReference>
<dbReference type="PANTHER" id="PTHR43674:SF2">
    <property type="entry name" value="BETA-UREIDOPROPIONASE"/>
    <property type="match status" value="1"/>
</dbReference>
<dbReference type="AlphaFoldDB" id="A0A504JE07"/>
<dbReference type="Pfam" id="PF00795">
    <property type="entry name" value="CN_hydrolase"/>
    <property type="match status" value="1"/>
</dbReference>
<dbReference type="PROSITE" id="PS50263">
    <property type="entry name" value="CN_HYDROLASE"/>
    <property type="match status" value="1"/>
</dbReference>
<dbReference type="SUPFAM" id="SSF56317">
    <property type="entry name" value="Carbon-nitrogen hydrolase"/>
    <property type="match status" value="1"/>
</dbReference>
<protein>
    <submittedName>
        <fullName evidence="3">Carbon-nitrogen hydrolase family protein</fullName>
    </submittedName>
</protein>
<dbReference type="InterPro" id="IPR050345">
    <property type="entry name" value="Aliph_Amidase/BUP"/>
</dbReference>
<dbReference type="InterPro" id="IPR003010">
    <property type="entry name" value="C-N_Hydrolase"/>
</dbReference>
<dbReference type="GO" id="GO:0033388">
    <property type="term" value="P:putrescine biosynthetic process from arginine"/>
    <property type="evidence" value="ECO:0007669"/>
    <property type="project" value="TreeGrafter"/>
</dbReference>
<evidence type="ECO:0000313" key="3">
    <source>
        <dbReference type="EMBL" id="TPN89296.1"/>
    </source>
</evidence>
<evidence type="ECO:0000259" key="2">
    <source>
        <dbReference type="PROSITE" id="PS50263"/>
    </source>
</evidence>
<accession>A0A504JE07</accession>
<feature type="domain" description="CN hydrolase" evidence="2">
    <location>
        <begin position="1"/>
        <end position="234"/>
    </location>
</feature>
<comment type="caution">
    <text evidence="3">The sequence shown here is derived from an EMBL/GenBank/DDBJ whole genome shotgun (WGS) entry which is preliminary data.</text>
</comment>